<dbReference type="EMBL" id="UYJE01009611">
    <property type="protein sequence ID" value="VDI74832.1"/>
    <property type="molecule type" value="Genomic_DNA"/>
</dbReference>
<dbReference type="InterPro" id="IPR012337">
    <property type="entry name" value="RNaseH-like_sf"/>
</dbReference>
<feature type="region of interest" description="Disordered" evidence="1">
    <location>
        <begin position="226"/>
        <end position="249"/>
    </location>
</feature>
<sequence length="830" mass="93059">MHQGDINGGGRQCTCIALAFMLDNIIPKTRDEIDNILLRGTDLYHKVCTTDGYMLITEFPENIFIENESFSITMKDPMSGLVEQESDNSDALTFTLESALHQSLAHSETSFITLGSNPGSTIGLKKAQGILYCIDSHSRNDMGLCVPSGKAVVLTFSSCSSLISHIKDLNKSITDRFAESQFEITPLISSKLRVVDSDEVGDVQASNSPRSTDYETDIPNIEHTSHEMSNDEESTFHCDNGSNNKTSGKEVDESFVSINENNVETADTQNNESCMSCNDNNDETSGTGDDESPIFNNERNEETAGIPVDDTFGSQLSDDIGVIDVHTLSDDVKFRILSNRCPEPGFKFPFKLYNDKRCKSGTFKRSCCRDWFEQFPFIAYSKLKDGLYCLACKFFPDTSGRRLRVLVTEPFNKWKDTTVDLKKHAQTGNHADSMVRLNGFKKSCVNQSHRIDVNLQSNNAAIIAKNRDIIRSMLKCLEFCGRRGMALRGHRDDDTGHSKNKGNFKELIQFRINAGDTTLKQHFETCSKKSIVEEVKSQPFGGYFGIQCDEVSDTSNWEQLGLVLRYVVDGVPVERLLEFILAEETTGESLCNLVVQSLASNGLDIQLCRSQTMDGAGNMSGKNVGCAARLTRISPRAMYHYCASHNLSLVLCKSCKVTEIHLMLDSLKQLGIFFKYSPKRSRRLETTVEDINNNRQENNKISKSKFKIFCETRWTEKHATLDTFATMYEALIACLEGISSNEGRSWDRKAITDAHGLLSKITDSTFIICFQTVHNFFGYVRGVSSKLQGSSLDIVEGYKMIGACETDHRMKPVKMNKSLTWFTVMRLTWQ</sequence>
<dbReference type="Proteomes" id="UP000596742">
    <property type="component" value="Unassembled WGS sequence"/>
</dbReference>
<dbReference type="InterPro" id="IPR052958">
    <property type="entry name" value="IFN-induced_PKR_regulator"/>
</dbReference>
<dbReference type="SUPFAM" id="SSF53098">
    <property type="entry name" value="Ribonuclease H-like"/>
    <property type="match status" value="1"/>
</dbReference>
<accession>A0A8B6H5V9</accession>
<organism evidence="3 4">
    <name type="scientific">Mytilus galloprovincialis</name>
    <name type="common">Mediterranean mussel</name>
    <dbReference type="NCBI Taxonomy" id="29158"/>
    <lineage>
        <taxon>Eukaryota</taxon>
        <taxon>Metazoa</taxon>
        <taxon>Spiralia</taxon>
        <taxon>Lophotrochozoa</taxon>
        <taxon>Mollusca</taxon>
        <taxon>Bivalvia</taxon>
        <taxon>Autobranchia</taxon>
        <taxon>Pteriomorphia</taxon>
        <taxon>Mytilida</taxon>
        <taxon>Mytiloidea</taxon>
        <taxon>Mytilidae</taxon>
        <taxon>Mytilinae</taxon>
        <taxon>Mytilus</taxon>
    </lineage>
</organism>
<evidence type="ECO:0000259" key="2">
    <source>
        <dbReference type="SMART" id="SM00597"/>
    </source>
</evidence>
<proteinExistence type="predicted"/>
<name>A0A8B6H5V9_MYTGA</name>
<evidence type="ECO:0000256" key="1">
    <source>
        <dbReference type="SAM" id="MobiDB-lite"/>
    </source>
</evidence>
<dbReference type="Gene3D" id="3.90.70.120">
    <property type="match status" value="1"/>
</dbReference>
<dbReference type="PANTHER" id="PTHR46289">
    <property type="entry name" value="52 KDA REPRESSOR OF THE INHIBITOR OF THE PROTEIN KINASE-LIKE PROTEIN-RELATED"/>
    <property type="match status" value="1"/>
</dbReference>
<gene>
    <name evidence="3" type="ORF">MGAL_10B050493</name>
</gene>
<dbReference type="SMART" id="SM00597">
    <property type="entry name" value="ZnF_TTF"/>
    <property type="match status" value="1"/>
</dbReference>
<dbReference type="InterPro" id="IPR025398">
    <property type="entry name" value="DUF4371"/>
</dbReference>
<keyword evidence="4" id="KW-1185">Reference proteome</keyword>
<evidence type="ECO:0000313" key="3">
    <source>
        <dbReference type="EMBL" id="VDI74832.1"/>
    </source>
</evidence>
<dbReference type="Pfam" id="PF14291">
    <property type="entry name" value="DUF4371"/>
    <property type="match status" value="1"/>
</dbReference>
<comment type="caution">
    <text evidence="3">The sequence shown here is derived from an EMBL/GenBank/DDBJ whole genome shotgun (WGS) entry which is preliminary data.</text>
</comment>
<feature type="region of interest" description="Disordered" evidence="1">
    <location>
        <begin position="279"/>
        <end position="308"/>
    </location>
</feature>
<evidence type="ECO:0000313" key="4">
    <source>
        <dbReference type="Proteomes" id="UP000596742"/>
    </source>
</evidence>
<dbReference type="AlphaFoldDB" id="A0A8B6H5V9"/>
<dbReference type="InterPro" id="IPR006580">
    <property type="entry name" value="Znf_TTF"/>
</dbReference>
<dbReference type="OrthoDB" id="6158373at2759"/>
<feature type="domain" description="TTF-type" evidence="2">
    <location>
        <begin position="363"/>
        <end position="460"/>
    </location>
</feature>
<protein>
    <recommendedName>
        <fullName evidence="2">TTF-type domain-containing protein</fullName>
    </recommendedName>
</protein>
<reference evidence="3" key="1">
    <citation type="submission" date="2018-11" db="EMBL/GenBank/DDBJ databases">
        <authorList>
            <person name="Alioto T."/>
            <person name="Alioto T."/>
        </authorList>
    </citation>
    <scope>NUCLEOTIDE SEQUENCE</scope>
</reference>
<dbReference type="PANTHER" id="PTHR46289:SF14">
    <property type="entry name" value="DUF4371 DOMAIN-CONTAINING PROTEIN"/>
    <property type="match status" value="1"/>
</dbReference>